<evidence type="ECO:0000256" key="2">
    <source>
        <dbReference type="ARBA" id="ARBA00012513"/>
    </source>
</evidence>
<sequence length="487" mass="52496">MGYRGDRHFPFLLLSSLIFFLQVVVFKSYAADLALGSVLRPSDFSSPWVSPRKTFSLGFFAVDPTNTSLYVVAIALTGGVRIWTAGGRSPLAAVDSAGYLHLQPDGNLRLVDGSGATVWETGTAGRGVTAAGLRDSGNFELRNGSSVVWDSFSQPTDTIVQTQNFSSGWWNDTIVYYNEGPNTTSHMSNTSITSPGLRLEINGIVSLSDPSFSQPSNIAYSSDFGDNNDLFRYLRLDDDGNLRAYSYMLASRQETARWSAVTDQCEVFGWCGNMGICSYNDTEPSCGCPSQNFELVDPGDPRGGCKRRQELRDCPGAEVFFVGIAACEQNCLSGASCGAATSLADGTGLCYLKVSNFLSGYQSRALPSTSFVKVCGPGVYNQPPPPADQPQKGSSNLSAWIIVVVVAGTISGLILLETALWWCFCRNSRRYGPSGRTTRCRSTPPARRCSSPTRSSTVRRKASKRSSEKAASAPFTGACWPTGWSSP</sequence>
<feature type="domain" description="Bulb-type lectin" evidence="24">
    <location>
        <begin position="30"/>
        <end position="154"/>
    </location>
</feature>
<keyword evidence="5" id="KW-0348">Hemagglutinin</keyword>
<evidence type="ECO:0000256" key="22">
    <source>
        <dbReference type="SAM" id="MobiDB-lite"/>
    </source>
</evidence>
<evidence type="ECO:0000256" key="4">
    <source>
        <dbReference type="ARBA" id="ARBA00022527"/>
    </source>
</evidence>
<dbReference type="Proteomes" id="UP001189122">
    <property type="component" value="Unassembled WGS sequence"/>
</dbReference>
<reference evidence="25 26" key="1">
    <citation type="submission" date="2019-12" db="EMBL/GenBank/DDBJ databases">
        <authorList>
            <person name="Scholz U."/>
            <person name="Mascher M."/>
            <person name="Fiebig A."/>
        </authorList>
    </citation>
    <scope>NUCLEOTIDE SEQUENCE</scope>
</reference>
<dbReference type="FunFam" id="2.90.10.10:FF:000016">
    <property type="entry name" value="G-type lectin S-receptor-like serine/threonine-protein kinase"/>
    <property type="match status" value="1"/>
</dbReference>
<keyword evidence="8" id="KW-0732">Signal</keyword>
<keyword evidence="17" id="KW-1015">Disulfide bond</keyword>
<gene>
    <name evidence="25" type="ORF">SI7747_05006990</name>
</gene>
<dbReference type="EMBL" id="CACRZD030000005">
    <property type="protein sequence ID" value="CAA6660574.1"/>
    <property type="molecule type" value="Genomic_DNA"/>
</dbReference>
<evidence type="ECO:0000313" key="26">
    <source>
        <dbReference type="Proteomes" id="UP001189122"/>
    </source>
</evidence>
<dbReference type="EMBL" id="LR743592">
    <property type="protein sequence ID" value="CAA2620821.1"/>
    <property type="molecule type" value="Genomic_DNA"/>
</dbReference>
<feature type="transmembrane region" description="Helical" evidence="23">
    <location>
        <begin position="399"/>
        <end position="424"/>
    </location>
</feature>
<keyword evidence="9" id="KW-0430">Lectin</keyword>
<evidence type="ECO:0000256" key="15">
    <source>
        <dbReference type="ARBA" id="ARBA00023035"/>
    </source>
</evidence>
<evidence type="ECO:0000256" key="16">
    <source>
        <dbReference type="ARBA" id="ARBA00023136"/>
    </source>
</evidence>
<dbReference type="GO" id="GO:0048544">
    <property type="term" value="P:recognition of pollen"/>
    <property type="evidence" value="ECO:0007669"/>
    <property type="project" value="InterPro"/>
</dbReference>
<keyword evidence="19" id="KW-0325">Glycoprotein</keyword>
<keyword evidence="11" id="KW-0547">Nucleotide-binding</keyword>
<comment type="subcellular location">
    <subcellularLocation>
        <location evidence="1">Cell membrane</location>
        <topology evidence="1">Single-pass type I membrane protein</topology>
    </subcellularLocation>
</comment>
<dbReference type="SMART" id="SM00108">
    <property type="entry name" value="B_lectin"/>
    <property type="match status" value="1"/>
</dbReference>
<evidence type="ECO:0000256" key="18">
    <source>
        <dbReference type="ARBA" id="ARBA00023170"/>
    </source>
</evidence>
<dbReference type="GO" id="GO:0005886">
    <property type="term" value="C:plasma membrane"/>
    <property type="evidence" value="ECO:0007669"/>
    <property type="project" value="UniProtKB-SubCell"/>
</dbReference>
<dbReference type="GO" id="GO:0051707">
    <property type="term" value="P:response to other organism"/>
    <property type="evidence" value="ECO:0007669"/>
    <property type="project" value="UniProtKB-ARBA"/>
</dbReference>
<keyword evidence="14 23" id="KW-1133">Transmembrane helix</keyword>
<keyword evidence="12" id="KW-0418">Kinase</keyword>
<evidence type="ECO:0000256" key="11">
    <source>
        <dbReference type="ARBA" id="ARBA00022741"/>
    </source>
</evidence>
<evidence type="ECO:0000256" key="23">
    <source>
        <dbReference type="SAM" id="Phobius"/>
    </source>
</evidence>
<evidence type="ECO:0000256" key="9">
    <source>
        <dbReference type="ARBA" id="ARBA00022734"/>
    </source>
</evidence>
<dbReference type="PROSITE" id="PS50927">
    <property type="entry name" value="BULB_LECTIN"/>
    <property type="match status" value="1"/>
</dbReference>
<protein>
    <recommendedName>
        <fullName evidence="2">non-specific serine/threonine protein kinase</fullName>
        <ecNumber evidence="2">2.7.11.1</ecNumber>
    </recommendedName>
</protein>
<evidence type="ECO:0000256" key="8">
    <source>
        <dbReference type="ARBA" id="ARBA00022729"/>
    </source>
</evidence>
<keyword evidence="6" id="KW-0808">Transferase</keyword>
<evidence type="ECO:0000256" key="6">
    <source>
        <dbReference type="ARBA" id="ARBA00022679"/>
    </source>
</evidence>
<dbReference type="Pfam" id="PF00954">
    <property type="entry name" value="S_locus_glycop"/>
    <property type="match status" value="1"/>
</dbReference>
<evidence type="ECO:0000256" key="20">
    <source>
        <dbReference type="ARBA" id="ARBA00047899"/>
    </source>
</evidence>
<evidence type="ECO:0000256" key="17">
    <source>
        <dbReference type="ARBA" id="ARBA00023157"/>
    </source>
</evidence>
<keyword evidence="15" id="KW-0465">Mannose-binding</keyword>
<evidence type="ECO:0000256" key="7">
    <source>
        <dbReference type="ARBA" id="ARBA00022692"/>
    </source>
</evidence>
<keyword evidence="10" id="KW-0677">Repeat</keyword>
<keyword evidence="13" id="KW-0067">ATP-binding</keyword>
<evidence type="ECO:0000256" key="5">
    <source>
        <dbReference type="ARBA" id="ARBA00022546"/>
    </source>
</evidence>
<evidence type="ECO:0000256" key="12">
    <source>
        <dbReference type="ARBA" id="ARBA00022777"/>
    </source>
</evidence>
<comment type="catalytic activity">
    <reaction evidence="20">
        <text>L-threonyl-[protein] + ATP = O-phospho-L-threonyl-[protein] + ADP + H(+)</text>
        <dbReference type="Rhea" id="RHEA:46608"/>
        <dbReference type="Rhea" id="RHEA-COMP:11060"/>
        <dbReference type="Rhea" id="RHEA-COMP:11605"/>
        <dbReference type="ChEBI" id="CHEBI:15378"/>
        <dbReference type="ChEBI" id="CHEBI:30013"/>
        <dbReference type="ChEBI" id="CHEBI:30616"/>
        <dbReference type="ChEBI" id="CHEBI:61977"/>
        <dbReference type="ChEBI" id="CHEBI:456216"/>
        <dbReference type="EC" id="2.7.11.1"/>
    </reaction>
</comment>
<keyword evidence="18" id="KW-0675">Receptor</keyword>
<dbReference type="GO" id="GO:0005524">
    <property type="term" value="F:ATP binding"/>
    <property type="evidence" value="ECO:0007669"/>
    <property type="project" value="UniProtKB-KW"/>
</dbReference>
<accession>A0A7I8IRU2</accession>
<dbReference type="AlphaFoldDB" id="A0A7I8IRU2"/>
<dbReference type="GO" id="GO:0004674">
    <property type="term" value="F:protein serine/threonine kinase activity"/>
    <property type="evidence" value="ECO:0007669"/>
    <property type="project" value="UniProtKB-KW"/>
</dbReference>
<evidence type="ECO:0000256" key="13">
    <source>
        <dbReference type="ARBA" id="ARBA00022840"/>
    </source>
</evidence>
<keyword evidence="3" id="KW-1003">Cell membrane</keyword>
<dbReference type="Pfam" id="PF01453">
    <property type="entry name" value="B_lectin"/>
    <property type="match status" value="1"/>
</dbReference>
<name>A0A7I8IRU2_SPIIN</name>
<evidence type="ECO:0000256" key="19">
    <source>
        <dbReference type="ARBA" id="ARBA00023180"/>
    </source>
</evidence>
<dbReference type="GO" id="GO:0005537">
    <property type="term" value="F:D-mannose binding"/>
    <property type="evidence" value="ECO:0007669"/>
    <property type="project" value="UniProtKB-KW"/>
</dbReference>
<comment type="catalytic activity">
    <reaction evidence="21">
        <text>L-seryl-[protein] + ATP = O-phospho-L-seryl-[protein] + ADP + H(+)</text>
        <dbReference type="Rhea" id="RHEA:17989"/>
        <dbReference type="Rhea" id="RHEA-COMP:9863"/>
        <dbReference type="Rhea" id="RHEA-COMP:11604"/>
        <dbReference type="ChEBI" id="CHEBI:15378"/>
        <dbReference type="ChEBI" id="CHEBI:29999"/>
        <dbReference type="ChEBI" id="CHEBI:30616"/>
        <dbReference type="ChEBI" id="CHEBI:83421"/>
        <dbReference type="ChEBI" id="CHEBI:456216"/>
        <dbReference type="EC" id="2.7.11.1"/>
    </reaction>
</comment>
<dbReference type="PANTHER" id="PTHR47974">
    <property type="entry name" value="OS07G0415500 PROTEIN"/>
    <property type="match status" value="1"/>
</dbReference>
<feature type="region of interest" description="Disordered" evidence="22">
    <location>
        <begin position="433"/>
        <end position="487"/>
    </location>
</feature>
<dbReference type="InterPro" id="IPR036426">
    <property type="entry name" value="Bulb-type_lectin_dom_sf"/>
</dbReference>
<keyword evidence="7 23" id="KW-0812">Transmembrane</keyword>
<proteinExistence type="predicted"/>
<dbReference type="PANTHER" id="PTHR47974:SF9">
    <property type="entry name" value="RECEPTOR-LIKE SERINE_THREONINE-PROTEIN KINASE"/>
    <property type="match status" value="1"/>
</dbReference>
<evidence type="ECO:0000256" key="14">
    <source>
        <dbReference type="ARBA" id="ARBA00022989"/>
    </source>
</evidence>
<dbReference type="SUPFAM" id="SSF51110">
    <property type="entry name" value="alpha-D-mannose-specific plant lectins"/>
    <property type="match status" value="1"/>
</dbReference>
<dbReference type="InterPro" id="IPR001480">
    <property type="entry name" value="Bulb-type_lectin_dom"/>
</dbReference>
<keyword evidence="4" id="KW-0723">Serine/threonine-protein kinase</keyword>
<evidence type="ECO:0000313" key="25">
    <source>
        <dbReference type="EMBL" id="CAA2620821.1"/>
    </source>
</evidence>
<keyword evidence="26" id="KW-1185">Reference proteome</keyword>
<organism evidence="25">
    <name type="scientific">Spirodela intermedia</name>
    <name type="common">Intermediate duckweed</name>
    <dbReference type="NCBI Taxonomy" id="51605"/>
    <lineage>
        <taxon>Eukaryota</taxon>
        <taxon>Viridiplantae</taxon>
        <taxon>Streptophyta</taxon>
        <taxon>Embryophyta</taxon>
        <taxon>Tracheophyta</taxon>
        <taxon>Spermatophyta</taxon>
        <taxon>Magnoliopsida</taxon>
        <taxon>Liliopsida</taxon>
        <taxon>Araceae</taxon>
        <taxon>Lemnoideae</taxon>
        <taxon>Spirodela</taxon>
    </lineage>
</organism>
<evidence type="ECO:0000256" key="10">
    <source>
        <dbReference type="ARBA" id="ARBA00022737"/>
    </source>
</evidence>
<evidence type="ECO:0000256" key="3">
    <source>
        <dbReference type="ARBA" id="ARBA00022475"/>
    </source>
</evidence>
<dbReference type="CDD" id="cd00028">
    <property type="entry name" value="B_lectin"/>
    <property type="match status" value="1"/>
</dbReference>
<dbReference type="Gene3D" id="2.90.10.10">
    <property type="entry name" value="Bulb-type lectin domain"/>
    <property type="match status" value="1"/>
</dbReference>
<evidence type="ECO:0000256" key="21">
    <source>
        <dbReference type="ARBA" id="ARBA00048679"/>
    </source>
</evidence>
<keyword evidence="16 23" id="KW-0472">Membrane</keyword>
<evidence type="ECO:0000259" key="24">
    <source>
        <dbReference type="PROSITE" id="PS50927"/>
    </source>
</evidence>
<dbReference type="EC" id="2.7.11.1" evidence="2"/>
<dbReference type="InterPro" id="IPR000858">
    <property type="entry name" value="S_locus_glycoprot_dom"/>
</dbReference>
<evidence type="ECO:0000256" key="1">
    <source>
        <dbReference type="ARBA" id="ARBA00004251"/>
    </source>
</evidence>